<evidence type="ECO:0000313" key="2">
    <source>
        <dbReference type="Proteomes" id="UP000199645"/>
    </source>
</evidence>
<dbReference type="Gene3D" id="2.60.120.260">
    <property type="entry name" value="Galactose-binding domain-like"/>
    <property type="match status" value="1"/>
</dbReference>
<dbReference type="Proteomes" id="UP000199645">
    <property type="component" value="Unassembled WGS sequence"/>
</dbReference>
<keyword evidence="2" id="KW-1185">Reference proteome</keyword>
<gene>
    <name evidence="1" type="ORF">SAMN05421541_106193</name>
</gene>
<dbReference type="InterPro" id="IPR006626">
    <property type="entry name" value="PbH1"/>
</dbReference>
<organism evidence="1 2">
    <name type="scientific">Actinoplanes philippinensis</name>
    <dbReference type="NCBI Taxonomy" id="35752"/>
    <lineage>
        <taxon>Bacteria</taxon>
        <taxon>Bacillati</taxon>
        <taxon>Actinomycetota</taxon>
        <taxon>Actinomycetes</taxon>
        <taxon>Micromonosporales</taxon>
        <taxon>Micromonosporaceae</taxon>
        <taxon>Actinoplanes</taxon>
    </lineage>
</organism>
<dbReference type="EMBL" id="FONV01000006">
    <property type="protein sequence ID" value="SFF12147.1"/>
    <property type="molecule type" value="Genomic_DNA"/>
</dbReference>
<reference evidence="1 2" key="1">
    <citation type="submission" date="2016-10" db="EMBL/GenBank/DDBJ databases">
        <authorList>
            <person name="de Groot N.N."/>
        </authorList>
    </citation>
    <scope>NUCLEOTIDE SEQUENCE [LARGE SCALE GENOMIC DNA]</scope>
    <source>
        <strain evidence="1 2">DSM 43019</strain>
    </source>
</reference>
<name>A0A1I2G588_9ACTN</name>
<sequence length="807" mass="83971">MGHAAIDVISGTGKVASTRRSGPRRTALRDLTGICVEFEQIWRSAADCTAMVLSRMSVLAVPVLSLLSVPMLAAPAISGDDPPPGGYPLTYSLASTVSPAALTAAGCSADPNCLTAPAPVADSRVNHTRLTDLIEVARARTGLSADGVVRSGPVPVTVFLPAGEWLLSKGLRLPPYVSLRGAGITATVLRMDPTTTANWQYSSIIRHNDVKTPGSTQLVADLTVNGDCRAGAGAPAPATMPARPGQDCDFRGLRGATTNMGGGVAVGDGWTVRQVRITNVEYFKIWVYDAKDVRIVDNRFDNWGGAESGDEDNIGGGRNENVVVEYNQFDRTIRGNGIDFTNAVRPMIRNNTVFTDRAVADARDVADYGTFYLEGVPEATITANLLYGAHIVLQSNSGYEHVGNNRDITNPRASTVTANRIVDSFDAGVTISYGDYTGQDHVMRAGGGNLVHGNTIVRPAQSGVMIIGQADRQKTSADTVTGNLVENAGAGGAYEYNTGAGTFDTSGIAIGIGAGDRVYGNTITDRVDDKHRRPTTWFGVQLGGRNAPTTVRGTVLSSANGSVNTVTGVIGHAVRGASVASAPGDPVLTAGTLTWAESEPQGGLPIAGYRVFRDGRMIVDLRTGGAIPGNLLPAGDLGSYTPVTAVTVGRQGETLSLTATADGTVAAAGRLVPVVAGRDYTAVASYQASAGRGQRARTGIEFYDSRKVRITRTTTANIGSVETAGLWITSAYTGVAPPGAAYAKVYVSVDDTARGDVHLVDRIGLVAGVRTQGWTDPATVAGAAYHVVAYQPNGDLGAVAAARAVKP</sequence>
<proteinExistence type="predicted"/>
<dbReference type="InterPro" id="IPR011050">
    <property type="entry name" value="Pectin_lyase_fold/virulence"/>
</dbReference>
<dbReference type="AlphaFoldDB" id="A0A1I2G588"/>
<accession>A0A1I2G588</accession>
<dbReference type="SUPFAM" id="SSF51126">
    <property type="entry name" value="Pectin lyase-like"/>
    <property type="match status" value="1"/>
</dbReference>
<protein>
    <submittedName>
        <fullName evidence="1">Right handed beta helix region</fullName>
    </submittedName>
</protein>
<dbReference type="SMART" id="SM00710">
    <property type="entry name" value="PbH1"/>
    <property type="match status" value="4"/>
</dbReference>
<dbReference type="STRING" id="35752.SAMN05421541_106193"/>
<evidence type="ECO:0000313" key="1">
    <source>
        <dbReference type="EMBL" id="SFF12147.1"/>
    </source>
</evidence>
<dbReference type="InterPro" id="IPR012334">
    <property type="entry name" value="Pectin_lyas_fold"/>
</dbReference>
<dbReference type="Gene3D" id="2.160.20.10">
    <property type="entry name" value="Single-stranded right-handed beta-helix, Pectin lyase-like"/>
    <property type="match status" value="1"/>
</dbReference>